<evidence type="ECO:0000256" key="1">
    <source>
        <dbReference type="SAM" id="SignalP"/>
    </source>
</evidence>
<dbReference type="EMBL" id="NBII01000010">
    <property type="protein sequence ID" value="PAV15216.1"/>
    <property type="molecule type" value="Genomic_DNA"/>
</dbReference>
<comment type="caution">
    <text evidence="2">The sequence shown here is derived from an EMBL/GenBank/DDBJ whole genome shotgun (WGS) entry which is preliminary data.</text>
</comment>
<dbReference type="InParanoid" id="A0A286U6K9"/>
<evidence type="ECO:0000313" key="3">
    <source>
        <dbReference type="Proteomes" id="UP000217199"/>
    </source>
</evidence>
<dbReference type="Proteomes" id="UP000217199">
    <property type="component" value="Unassembled WGS sequence"/>
</dbReference>
<keyword evidence="3" id="KW-1185">Reference proteome</keyword>
<protein>
    <submittedName>
        <fullName evidence="2">Uncharacterized protein</fullName>
    </submittedName>
</protein>
<name>A0A286U6K9_9AGAM</name>
<keyword evidence="1" id="KW-0732">Signal</keyword>
<feature type="chain" id="PRO_5013944391" evidence="1">
    <location>
        <begin position="29"/>
        <end position="104"/>
    </location>
</feature>
<evidence type="ECO:0000313" key="2">
    <source>
        <dbReference type="EMBL" id="PAV15216.1"/>
    </source>
</evidence>
<reference evidence="2 3" key="1">
    <citation type="journal article" date="2017" name="Mol. Ecol.">
        <title>Comparative and population genomic landscape of Phellinus noxius: A hypervariable fungus causing root rot in trees.</title>
        <authorList>
            <person name="Chung C.L."/>
            <person name="Lee T.J."/>
            <person name="Akiba M."/>
            <person name="Lee H.H."/>
            <person name="Kuo T.H."/>
            <person name="Liu D."/>
            <person name="Ke H.M."/>
            <person name="Yokoi T."/>
            <person name="Roa M.B."/>
            <person name="Lu M.J."/>
            <person name="Chang Y.Y."/>
            <person name="Ann P.J."/>
            <person name="Tsai J.N."/>
            <person name="Chen C.Y."/>
            <person name="Tzean S.S."/>
            <person name="Ota Y."/>
            <person name="Hattori T."/>
            <person name="Sahashi N."/>
            <person name="Liou R.F."/>
            <person name="Kikuchi T."/>
            <person name="Tsai I.J."/>
        </authorList>
    </citation>
    <scope>NUCLEOTIDE SEQUENCE [LARGE SCALE GENOMIC DNA]</scope>
    <source>
        <strain evidence="2 3">FFPRI411160</strain>
    </source>
</reference>
<sequence>MASPMATKGVAIAVVAGVGLTASAFASAAPRSKAQTQFKSVHGTAKQTQHGFVDKEPAMDGLDVRKVVQGKNPNDNAEVVDDDDVDVKEEKSHFNYDDLGPLAF</sequence>
<dbReference type="AlphaFoldDB" id="A0A286U6K9"/>
<gene>
    <name evidence="2" type="ORF">PNOK_0897700</name>
</gene>
<proteinExistence type="predicted"/>
<organism evidence="2 3">
    <name type="scientific">Pyrrhoderma noxium</name>
    <dbReference type="NCBI Taxonomy" id="2282107"/>
    <lineage>
        <taxon>Eukaryota</taxon>
        <taxon>Fungi</taxon>
        <taxon>Dikarya</taxon>
        <taxon>Basidiomycota</taxon>
        <taxon>Agaricomycotina</taxon>
        <taxon>Agaricomycetes</taxon>
        <taxon>Hymenochaetales</taxon>
        <taxon>Hymenochaetaceae</taxon>
        <taxon>Pyrrhoderma</taxon>
    </lineage>
</organism>
<feature type="signal peptide" evidence="1">
    <location>
        <begin position="1"/>
        <end position="28"/>
    </location>
</feature>
<accession>A0A286U6K9</accession>